<proteinExistence type="predicted"/>
<dbReference type="AlphaFoldDB" id="A0A1I3RG53"/>
<dbReference type="InterPro" id="IPR009057">
    <property type="entry name" value="Homeodomain-like_sf"/>
</dbReference>
<name>A0A1I3RG53_9PSEU</name>
<dbReference type="Gene3D" id="1.10.357.10">
    <property type="entry name" value="Tetracycline Repressor, domain 2"/>
    <property type="match status" value="1"/>
</dbReference>
<dbReference type="GO" id="GO:0003700">
    <property type="term" value="F:DNA-binding transcription factor activity"/>
    <property type="evidence" value="ECO:0007669"/>
    <property type="project" value="TreeGrafter"/>
</dbReference>
<feature type="DNA-binding region" description="H-T-H motif" evidence="2">
    <location>
        <begin position="24"/>
        <end position="43"/>
    </location>
</feature>
<dbReference type="Pfam" id="PF00440">
    <property type="entry name" value="TetR_N"/>
    <property type="match status" value="1"/>
</dbReference>
<feature type="domain" description="HTH tetR-type" evidence="3">
    <location>
        <begin position="1"/>
        <end position="61"/>
    </location>
</feature>
<evidence type="ECO:0000259" key="3">
    <source>
        <dbReference type="PROSITE" id="PS50977"/>
    </source>
</evidence>
<evidence type="ECO:0000313" key="5">
    <source>
        <dbReference type="Proteomes" id="UP000199025"/>
    </source>
</evidence>
<dbReference type="PANTHER" id="PTHR30055">
    <property type="entry name" value="HTH-TYPE TRANSCRIPTIONAL REGULATOR RUTR"/>
    <property type="match status" value="1"/>
</dbReference>
<dbReference type="InterPro" id="IPR001647">
    <property type="entry name" value="HTH_TetR"/>
</dbReference>
<organism evidence="4 5">
    <name type="scientific">Amycolatopsis sacchari</name>
    <dbReference type="NCBI Taxonomy" id="115433"/>
    <lineage>
        <taxon>Bacteria</taxon>
        <taxon>Bacillati</taxon>
        <taxon>Actinomycetota</taxon>
        <taxon>Actinomycetes</taxon>
        <taxon>Pseudonocardiales</taxon>
        <taxon>Pseudonocardiaceae</taxon>
        <taxon>Amycolatopsis</taxon>
    </lineage>
</organism>
<dbReference type="InterPro" id="IPR050109">
    <property type="entry name" value="HTH-type_TetR-like_transc_reg"/>
</dbReference>
<dbReference type="SUPFAM" id="SSF48498">
    <property type="entry name" value="Tetracyclin repressor-like, C-terminal domain"/>
    <property type="match status" value="1"/>
</dbReference>
<gene>
    <name evidence="4" type="ORF">SAMN05421835_105282</name>
</gene>
<dbReference type="PROSITE" id="PS01081">
    <property type="entry name" value="HTH_TETR_1"/>
    <property type="match status" value="1"/>
</dbReference>
<dbReference type="InterPro" id="IPR023772">
    <property type="entry name" value="DNA-bd_HTH_TetR-type_CS"/>
</dbReference>
<dbReference type="STRING" id="115433.SAMN05421835_105282"/>
<dbReference type="PANTHER" id="PTHR30055:SF219">
    <property type="entry name" value="TRANSCRIPTIONAL REGULATORY PROTEIN"/>
    <property type="match status" value="1"/>
</dbReference>
<evidence type="ECO:0000256" key="2">
    <source>
        <dbReference type="PROSITE-ProRule" id="PRU00335"/>
    </source>
</evidence>
<dbReference type="EMBL" id="FORP01000005">
    <property type="protein sequence ID" value="SFJ44842.1"/>
    <property type="molecule type" value="Genomic_DNA"/>
</dbReference>
<dbReference type="PROSITE" id="PS50977">
    <property type="entry name" value="HTH_TETR_2"/>
    <property type="match status" value="1"/>
</dbReference>
<accession>A0A1I3RG53</accession>
<keyword evidence="1 2" id="KW-0238">DNA-binding</keyword>
<evidence type="ECO:0000256" key="1">
    <source>
        <dbReference type="ARBA" id="ARBA00023125"/>
    </source>
</evidence>
<dbReference type="SUPFAM" id="SSF46689">
    <property type="entry name" value="Homeodomain-like"/>
    <property type="match status" value="1"/>
</dbReference>
<protein>
    <submittedName>
        <fullName evidence="4">DNA-binding transcriptional regulator, AcrR family</fullName>
    </submittedName>
</protein>
<evidence type="ECO:0000313" key="4">
    <source>
        <dbReference type="EMBL" id="SFJ44842.1"/>
    </source>
</evidence>
<dbReference type="GO" id="GO:0000976">
    <property type="term" value="F:transcription cis-regulatory region binding"/>
    <property type="evidence" value="ECO:0007669"/>
    <property type="project" value="TreeGrafter"/>
</dbReference>
<keyword evidence="5" id="KW-1185">Reference proteome</keyword>
<dbReference type="Proteomes" id="UP000199025">
    <property type="component" value="Unassembled WGS sequence"/>
</dbReference>
<dbReference type="OrthoDB" id="2356263at2"/>
<dbReference type="RefSeq" id="WP_091506068.1">
    <property type="nucleotide sequence ID" value="NZ_FORP01000005.1"/>
</dbReference>
<sequence length="190" mass="20643">MGHRENLLDAARKCLLQAGYARTTARDLAAASGANLASINYHFGSKDGLLTQALHDLNVEWGELLFQVLDDGPEPGPDVRAAHEARWARIIESIQAHRELWFVNFEEVAQLQRDEKIRAMVAEGQRAARAALASAFGGVDAEAEPELARAVGSHYYSLLVGLALQWLTDPDSAPTAAEVVTADHHLTPKA</sequence>
<dbReference type="InterPro" id="IPR036271">
    <property type="entry name" value="Tet_transcr_reg_TetR-rel_C_sf"/>
</dbReference>
<reference evidence="4 5" key="1">
    <citation type="submission" date="2016-10" db="EMBL/GenBank/DDBJ databases">
        <authorList>
            <person name="de Groot N.N."/>
        </authorList>
    </citation>
    <scope>NUCLEOTIDE SEQUENCE [LARGE SCALE GENOMIC DNA]</scope>
    <source>
        <strain evidence="4 5">DSM 44468</strain>
    </source>
</reference>
<dbReference type="PRINTS" id="PR00455">
    <property type="entry name" value="HTHTETR"/>
</dbReference>